<keyword evidence="1" id="KW-0812">Transmembrane</keyword>
<dbReference type="KEGG" id="pfy:PFICI_04871"/>
<accession>W3XAB1</accession>
<dbReference type="GeneID" id="19269884"/>
<dbReference type="PROSITE" id="PS51257">
    <property type="entry name" value="PROKAR_LIPOPROTEIN"/>
    <property type="match status" value="1"/>
</dbReference>
<proteinExistence type="predicted"/>
<organism evidence="2 3">
    <name type="scientific">Pestalotiopsis fici (strain W106-1 / CGMCC3.15140)</name>
    <dbReference type="NCBI Taxonomy" id="1229662"/>
    <lineage>
        <taxon>Eukaryota</taxon>
        <taxon>Fungi</taxon>
        <taxon>Dikarya</taxon>
        <taxon>Ascomycota</taxon>
        <taxon>Pezizomycotina</taxon>
        <taxon>Sordariomycetes</taxon>
        <taxon>Xylariomycetidae</taxon>
        <taxon>Amphisphaeriales</taxon>
        <taxon>Sporocadaceae</taxon>
        <taxon>Pestalotiopsis</taxon>
    </lineage>
</organism>
<feature type="transmembrane region" description="Helical" evidence="1">
    <location>
        <begin position="117"/>
        <end position="146"/>
    </location>
</feature>
<sequence length="350" mass="39307">MAKVRRAASALPFIGIAACCLGAMDTLKLIAQQQPFLEAGHITWDGGLKSMPIFDSFYRVAALDEMWRGITVTFSAAYLPMDPVGSWQLFSFLHDLGPMYSVWLLESCRVSNTWTPIYAATFFTFVAQLLGIGNIAPIYYFLHITFAPSALSLKRYAKERRLQTDQTMYLLPLFLGLHTFEVWRAFTAPEAETRQYWVWAWQMSPMWIGLANTILSSVTAGLAGLKSSALASPRLLIAVMCGISTSIWLHTLYSAPFPLSDIFIPDSQIHIDFIRHTRKAMQWDQLSSFGSSFLWLIYLFFDLYSAELVGMDYLLGAALLPLVAIVIGPASAFVIGWYWREQILSSAKTA</sequence>
<keyword evidence="1" id="KW-1133">Transmembrane helix</keyword>
<evidence type="ECO:0000313" key="3">
    <source>
        <dbReference type="Proteomes" id="UP000030651"/>
    </source>
</evidence>
<name>W3XAB1_PESFW</name>
<reference evidence="3" key="1">
    <citation type="journal article" date="2015" name="BMC Genomics">
        <title>Genomic and transcriptomic analysis of the endophytic fungus Pestalotiopsis fici reveals its lifestyle and high potential for synthesis of natural products.</title>
        <authorList>
            <person name="Wang X."/>
            <person name="Zhang X."/>
            <person name="Liu L."/>
            <person name="Xiang M."/>
            <person name="Wang W."/>
            <person name="Sun X."/>
            <person name="Che Y."/>
            <person name="Guo L."/>
            <person name="Liu G."/>
            <person name="Guo L."/>
            <person name="Wang C."/>
            <person name="Yin W.B."/>
            <person name="Stadler M."/>
            <person name="Zhang X."/>
            <person name="Liu X."/>
        </authorList>
    </citation>
    <scope>NUCLEOTIDE SEQUENCE [LARGE SCALE GENOMIC DNA]</scope>
    <source>
        <strain evidence="3">W106-1 / CGMCC3.15140</strain>
    </source>
</reference>
<dbReference type="RefSeq" id="XP_007831643.1">
    <property type="nucleotide sequence ID" value="XM_007833452.1"/>
</dbReference>
<feature type="transmembrane region" description="Helical" evidence="1">
    <location>
        <begin position="235"/>
        <end position="253"/>
    </location>
</feature>
<evidence type="ECO:0000313" key="2">
    <source>
        <dbReference type="EMBL" id="ETS82995.1"/>
    </source>
</evidence>
<dbReference type="eggNOG" id="KOG2614">
    <property type="taxonomic scope" value="Eukaryota"/>
</dbReference>
<dbReference type="Proteomes" id="UP000030651">
    <property type="component" value="Unassembled WGS sequence"/>
</dbReference>
<keyword evidence="1" id="KW-0472">Membrane</keyword>
<dbReference type="AlphaFoldDB" id="W3XAB1"/>
<dbReference type="InParanoid" id="W3XAB1"/>
<feature type="transmembrane region" description="Helical" evidence="1">
    <location>
        <begin position="206"/>
        <end position="223"/>
    </location>
</feature>
<gene>
    <name evidence="2" type="ORF">PFICI_04871</name>
</gene>
<feature type="transmembrane region" description="Helical" evidence="1">
    <location>
        <begin position="313"/>
        <end position="339"/>
    </location>
</feature>
<dbReference type="HOGENOM" id="CLU_063950_0_0_1"/>
<dbReference type="OrthoDB" id="72269at2759"/>
<dbReference type="EMBL" id="KI912111">
    <property type="protein sequence ID" value="ETS82995.1"/>
    <property type="molecule type" value="Genomic_DNA"/>
</dbReference>
<protein>
    <submittedName>
        <fullName evidence="2">Uncharacterized protein</fullName>
    </submittedName>
</protein>
<keyword evidence="3" id="KW-1185">Reference proteome</keyword>
<dbReference type="STRING" id="1229662.W3XAB1"/>
<evidence type="ECO:0000256" key="1">
    <source>
        <dbReference type="SAM" id="Phobius"/>
    </source>
</evidence>
<dbReference type="OMA" id="GVCSISW"/>